<dbReference type="PANTHER" id="PTHR45436:SF4">
    <property type="entry name" value="SENSOR PROTEIN PHOQ"/>
    <property type="match status" value="1"/>
</dbReference>
<dbReference type="Pfam" id="PF02518">
    <property type="entry name" value="HATPase_c"/>
    <property type="match status" value="1"/>
</dbReference>
<evidence type="ECO:0000256" key="10">
    <source>
        <dbReference type="ARBA" id="ARBA00022989"/>
    </source>
</evidence>
<keyword evidence="7" id="KW-0547">Nucleotide-binding</keyword>
<evidence type="ECO:0000256" key="8">
    <source>
        <dbReference type="ARBA" id="ARBA00022777"/>
    </source>
</evidence>
<evidence type="ECO:0000313" key="15">
    <source>
        <dbReference type="EMBL" id="XDT71827.1"/>
    </source>
</evidence>
<dbReference type="PRINTS" id="PR00344">
    <property type="entry name" value="BCTRLSENSOR"/>
</dbReference>
<dbReference type="SUPFAM" id="SSF55874">
    <property type="entry name" value="ATPase domain of HSP90 chaperone/DNA topoisomerase II/histidine kinase"/>
    <property type="match status" value="1"/>
</dbReference>
<gene>
    <name evidence="15" type="ORF">AAIA72_13595</name>
</gene>
<dbReference type="InterPro" id="IPR003594">
    <property type="entry name" value="HATPase_dom"/>
</dbReference>
<dbReference type="SMART" id="SM00387">
    <property type="entry name" value="HATPase_c"/>
    <property type="match status" value="1"/>
</dbReference>
<dbReference type="AlphaFoldDB" id="A0AB39UU86"/>
<dbReference type="InterPro" id="IPR003660">
    <property type="entry name" value="HAMP_dom"/>
</dbReference>
<keyword evidence="6" id="KW-0812">Transmembrane</keyword>
<evidence type="ECO:0000256" key="3">
    <source>
        <dbReference type="ARBA" id="ARBA00012438"/>
    </source>
</evidence>
<evidence type="ECO:0000256" key="11">
    <source>
        <dbReference type="ARBA" id="ARBA00023012"/>
    </source>
</evidence>
<accession>A0AB39UU86</accession>
<protein>
    <recommendedName>
        <fullName evidence="3">histidine kinase</fullName>
        <ecNumber evidence="3">2.7.13.3</ecNumber>
    </recommendedName>
</protein>
<evidence type="ECO:0000256" key="4">
    <source>
        <dbReference type="ARBA" id="ARBA00022553"/>
    </source>
</evidence>
<dbReference type="PANTHER" id="PTHR45436">
    <property type="entry name" value="SENSOR HISTIDINE KINASE YKOH"/>
    <property type="match status" value="1"/>
</dbReference>
<evidence type="ECO:0000256" key="7">
    <source>
        <dbReference type="ARBA" id="ARBA00022741"/>
    </source>
</evidence>
<evidence type="ECO:0000259" key="14">
    <source>
        <dbReference type="PROSITE" id="PS50885"/>
    </source>
</evidence>
<keyword evidence="12" id="KW-0472">Membrane</keyword>
<keyword evidence="5" id="KW-0808">Transferase</keyword>
<keyword evidence="4" id="KW-0597">Phosphoprotein</keyword>
<comment type="catalytic activity">
    <reaction evidence="1">
        <text>ATP + protein L-histidine = ADP + protein N-phospho-L-histidine.</text>
        <dbReference type="EC" id="2.7.13.3"/>
    </reaction>
</comment>
<comment type="subcellular location">
    <subcellularLocation>
        <location evidence="2">Membrane</location>
    </subcellularLocation>
</comment>
<dbReference type="GO" id="GO:0005886">
    <property type="term" value="C:plasma membrane"/>
    <property type="evidence" value="ECO:0007669"/>
    <property type="project" value="TreeGrafter"/>
</dbReference>
<dbReference type="KEGG" id="tcd:AAIA72_13595"/>
<dbReference type="CDD" id="cd16954">
    <property type="entry name" value="HATPase_PhoQ-like"/>
    <property type="match status" value="1"/>
</dbReference>
<evidence type="ECO:0000256" key="1">
    <source>
        <dbReference type="ARBA" id="ARBA00000085"/>
    </source>
</evidence>
<keyword evidence="11" id="KW-0902">Two-component regulatory system</keyword>
<dbReference type="Gene3D" id="3.30.565.10">
    <property type="entry name" value="Histidine kinase-like ATPase, C-terminal domain"/>
    <property type="match status" value="1"/>
</dbReference>
<dbReference type="SUPFAM" id="SSF47384">
    <property type="entry name" value="Homodimeric domain of signal transducing histidine kinase"/>
    <property type="match status" value="1"/>
</dbReference>
<dbReference type="InterPro" id="IPR050428">
    <property type="entry name" value="TCS_sensor_his_kinase"/>
</dbReference>
<evidence type="ECO:0000256" key="6">
    <source>
        <dbReference type="ARBA" id="ARBA00022692"/>
    </source>
</evidence>
<keyword evidence="10" id="KW-1133">Transmembrane helix</keyword>
<feature type="domain" description="Histidine kinase" evidence="13">
    <location>
        <begin position="248"/>
        <end position="446"/>
    </location>
</feature>
<dbReference type="Gene3D" id="1.10.287.130">
    <property type="match status" value="1"/>
</dbReference>
<dbReference type="InterPro" id="IPR036890">
    <property type="entry name" value="HATPase_C_sf"/>
</dbReference>
<dbReference type="InterPro" id="IPR058619">
    <property type="entry name" value="PhoQ/CarS-like_HATPase"/>
</dbReference>
<dbReference type="GO" id="GO:0005524">
    <property type="term" value="F:ATP binding"/>
    <property type="evidence" value="ECO:0007669"/>
    <property type="project" value="UniProtKB-KW"/>
</dbReference>
<dbReference type="InterPro" id="IPR036097">
    <property type="entry name" value="HisK_dim/P_sf"/>
</dbReference>
<evidence type="ECO:0000259" key="13">
    <source>
        <dbReference type="PROSITE" id="PS50109"/>
    </source>
</evidence>
<evidence type="ECO:0000256" key="12">
    <source>
        <dbReference type="ARBA" id="ARBA00023136"/>
    </source>
</evidence>
<feature type="domain" description="HAMP" evidence="14">
    <location>
        <begin position="196"/>
        <end position="240"/>
    </location>
</feature>
<dbReference type="PROSITE" id="PS50109">
    <property type="entry name" value="HIS_KIN"/>
    <property type="match status" value="1"/>
</dbReference>
<keyword evidence="8" id="KW-0418">Kinase</keyword>
<dbReference type="EC" id="2.7.13.3" evidence="3"/>
<dbReference type="RefSeq" id="WP_369600851.1">
    <property type="nucleotide sequence ID" value="NZ_CP154858.1"/>
</dbReference>
<evidence type="ECO:0000256" key="2">
    <source>
        <dbReference type="ARBA" id="ARBA00004370"/>
    </source>
</evidence>
<dbReference type="GO" id="GO:0000155">
    <property type="term" value="F:phosphorelay sensor kinase activity"/>
    <property type="evidence" value="ECO:0007669"/>
    <property type="project" value="InterPro"/>
</dbReference>
<reference evidence="15" key="1">
    <citation type="submission" date="2024-05" db="EMBL/GenBank/DDBJ databases">
        <title>Genome sequencing of novel strain.</title>
        <authorList>
            <person name="Ganbat D."/>
            <person name="Ganbat S."/>
            <person name="Lee S.-J."/>
        </authorList>
    </citation>
    <scope>NUCLEOTIDE SEQUENCE</scope>
    <source>
        <strain evidence="15">SMD15-11</strain>
    </source>
</reference>
<proteinExistence type="predicted"/>
<dbReference type="EMBL" id="CP154858">
    <property type="protein sequence ID" value="XDT71827.1"/>
    <property type="molecule type" value="Genomic_DNA"/>
</dbReference>
<dbReference type="PROSITE" id="PS50885">
    <property type="entry name" value="HAMP"/>
    <property type="match status" value="1"/>
</dbReference>
<keyword evidence="9 15" id="KW-0067">ATP-binding</keyword>
<evidence type="ECO:0000256" key="5">
    <source>
        <dbReference type="ARBA" id="ARBA00022679"/>
    </source>
</evidence>
<dbReference type="InterPro" id="IPR005467">
    <property type="entry name" value="His_kinase_dom"/>
</dbReference>
<evidence type="ECO:0000256" key="9">
    <source>
        <dbReference type="ARBA" id="ARBA00022840"/>
    </source>
</evidence>
<sequence length="446" mass="49464">MARVSLRKRLRLVFITLASSLAILAFALVQGYRSALAQSWQTQADGHLLSLLAELEWTGQGFTLKDPVLDARMVQPGSGLMAAMRENGRIFWRSESTLGEPLPETVSFDAPPGEVRRSVESLGDQLYWVTRMLVQWQDDSGALHPLLIEVWLSQATYEAQLRSFYRDLAAGVGSVLILLLGIARVLSRFAFQPMSRLINEDLERVKSGVTSRLEGEYPEEVERLVEAFNQVLDQEQRRQQQMRHKLDDFAHSLKTPLAVLRGELARPEPDRAVMQQSLQRLDESVQYYLQRASASVQPAFGVRTPVATTVARLTGVLEKVYRDPPVRFECDIAPELTVAVAEGDLMEMLGNLLDNACKYGRGRVVVRADKTADGRLGITIEDNGPGIPERARGKVLRRGQRLDESAPGQGIGLAVVSELVHSYHGTIEVGQSETLGGARMRVVLPG</sequence>
<name>A0AB39UU86_9GAMM</name>
<organism evidence="15">
    <name type="scientific">Thermohahella caldifontis</name>
    <dbReference type="NCBI Taxonomy" id="3142973"/>
    <lineage>
        <taxon>Bacteria</taxon>
        <taxon>Pseudomonadati</taxon>
        <taxon>Pseudomonadota</taxon>
        <taxon>Gammaproteobacteria</taxon>
        <taxon>Oceanospirillales</taxon>
        <taxon>Hahellaceae</taxon>
        <taxon>Thermohahella</taxon>
    </lineage>
</organism>
<dbReference type="InterPro" id="IPR004358">
    <property type="entry name" value="Sig_transdc_His_kin-like_C"/>
</dbReference>